<evidence type="ECO:0000313" key="3">
    <source>
        <dbReference type="Proteomes" id="UP000010931"/>
    </source>
</evidence>
<reference evidence="2 3" key="1">
    <citation type="journal article" date="2011" name="Plasmid">
        <title>Streptomyces turgidiscabies Car8 contains a modular pathogenicity island that shares virulence genes with other actinobacterial plant pathogens.</title>
        <authorList>
            <person name="Huguet-Tapia J.C."/>
            <person name="Badger J.H."/>
            <person name="Loria R."/>
            <person name="Pettis G.S."/>
        </authorList>
    </citation>
    <scope>NUCLEOTIDE SEQUENCE [LARGE SCALE GENOMIC DNA]</scope>
    <source>
        <strain evidence="2 3">Car8</strain>
    </source>
</reference>
<protein>
    <recommendedName>
        <fullName evidence="4">Acyl-CoA carboxylase epsilon subunit</fullName>
    </recommendedName>
</protein>
<keyword evidence="3" id="KW-1185">Reference proteome</keyword>
<dbReference type="Pfam" id="PF13822">
    <property type="entry name" value="ACC_epsilon"/>
    <property type="match status" value="1"/>
</dbReference>
<dbReference type="AlphaFoldDB" id="L7EV34"/>
<sequence length="70" mass="7297">MSGPAVRIVSGAPEADELAALLMALHAVSTPDRPTGPPPPSAAPWPRPTTPLTAPAPAWSTHRRPAWQDT</sequence>
<proteinExistence type="predicted"/>
<comment type="caution">
    <text evidence="2">The sequence shown here is derived from an EMBL/GenBank/DDBJ whole genome shotgun (WGS) entry which is preliminary data.</text>
</comment>
<dbReference type="GeneID" id="97401673"/>
<accession>L7EV34</accession>
<gene>
    <name evidence="2" type="ORF">STRTUCAR8_03262</name>
</gene>
<evidence type="ECO:0000313" key="2">
    <source>
        <dbReference type="EMBL" id="ELP63273.1"/>
    </source>
</evidence>
<evidence type="ECO:0008006" key="4">
    <source>
        <dbReference type="Google" id="ProtNLM"/>
    </source>
</evidence>
<dbReference type="PATRIC" id="fig|698760.3.peg.7824"/>
<feature type="region of interest" description="Disordered" evidence="1">
    <location>
        <begin position="29"/>
        <end position="70"/>
    </location>
</feature>
<name>L7EV34_STRT8</name>
<dbReference type="STRING" id="85558.T45_06425"/>
<dbReference type="GO" id="GO:0003989">
    <property type="term" value="F:acetyl-CoA carboxylase activity"/>
    <property type="evidence" value="ECO:0007669"/>
    <property type="project" value="InterPro"/>
</dbReference>
<feature type="compositionally biased region" description="Pro residues" evidence="1">
    <location>
        <begin position="34"/>
        <end position="49"/>
    </location>
</feature>
<dbReference type="RefSeq" id="WP_006381779.1">
    <property type="nucleotide sequence ID" value="NZ_AEJB01000529.1"/>
</dbReference>
<dbReference type="Proteomes" id="UP000010931">
    <property type="component" value="Unassembled WGS sequence"/>
</dbReference>
<organism evidence="2 3">
    <name type="scientific">Streptomyces turgidiscabies (strain Car8)</name>
    <dbReference type="NCBI Taxonomy" id="698760"/>
    <lineage>
        <taxon>Bacteria</taxon>
        <taxon>Bacillati</taxon>
        <taxon>Actinomycetota</taxon>
        <taxon>Actinomycetes</taxon>
        <taxon>Kitasatosporales</taxon>
        <taxon>Streptomycetaceae</taxon>
        <taxon>Streptomyces</taxon>
    </lineage>
</organism>
<dbReference type="EMBL" id="AEJB01000529">
    <property type="protein sequence ID" value="ELP63273.1"/>
    <property type="molecule type" value="Genomic_DNA"/>
</dbReference>
<feature type="compositionally biased region" description="Basic residues" evidence="1">
    <location>
        <begin position="61"/>
        <end position="70"/>
    </location>
</feature>
<dbReference type="GO" id="GO:0004658">
    <property type="term" value="F:propionyl-CoA carboxylase activity"/>
    <property type="evidence" value="ECO:0007669"/>
    <property type="project" value="InterPro"/>
</dbReference>
<dbReference type="InterPro" id="IPR032716">
    <property type="entry name" value="ACC_epsilon"/>
</dbReference>
<evidence type="ECO:0000256" key="1">
    <source>
        <dbReference type="SAM" id="MobiDB-lite"/>
    </source>
</evidence>